<dbReference type="Proteomes" id="UP000310200">
    <property type="component" value="Unassembled WGS sequence"/>
</dbReference>
<organism evidence="1 3">
    <name type="scientific">Temnothorax longispinosus</name>
    <dbReference type="NCBI Taxonomy" id="300112"/>
    <lineage>
        <taxon>Eukaryota</taxon>
        <taxon>Metazoa</taxon>
        <taxon>Ecdysozoa</taxon>
        <taxon>Arthropoda</taxon>
        <taxon>Hexapoda</taxon>
        <taxon>Insecta</taxon>
        <taxon>Pterygota</taxon>
        <taxon>Neoptera</taxon>
        <taxon>Endopterygota</taxon>
        <taxon>Hymenoptera</taxon>
        <taxon>Apocrita</taxon>
        <taxon>Aculeata</taxon>
        <taxon>Formicoidea</taxon>
        <taxon>Formicidae</taxon>
        <taxon>Myrmicinae</taxon>
        <taxon>Temnothorax</taxon>
    </lineage>
</organism>
<accession>A0A4S2KHH3</accession>
<evidence type="ECO:0000313" key="2">
    <source>
        <dbReference type="EMBL" id="TGZ52340.1"/>
    </source>
</evidence>
<protein>
    <submittedName>
        <fullName evidence="1">Arginine kinase</fullName>
    </submittedName>
</protein>
<evidence type="ECO:0000313" key="1">
    <source>
        <dbReference type="EMBL" id="TGZ48456.1"/>
    </source>
</evidence>
<dbReference type="STRING" id="300112.A0A4S2KHH3"/>
<feature type="non-terminal residue" evidence="1">
    <location>
        <position position="1"/>
    </location>
</feature>
<evidence type="ECO:0000313" key="3">
    <source>
        <dbReference type="Proteomes" id="UP000310200"/>
    </source>
</evidence>
<proteinExistence type="predicted"/>
<sequence>WRKRIKAAVRVKLQDSFYNTIILYLWIQEALTSLKDELKGTYYTLGALDKQIRQ</sequence>
<comment type="caution">
    <text evidence="1">The sequence shown here is derived from an EMBL/GenBank/DDBJ whole genome shotgun (WGS) entry which is preliminary data.</text>
</comment>
<gene>
    <name evidence="1" type="ORF">DBV15_12953</name>
    <name evidence="2" type="ORF">DBV15_12977</name>
</gene>
<dbReference type="GO" id="GO:0016301">
    <property type="term" value="F:kinase activity"/>
    <property type="evidence" value="ECO:0007669"/>
    <property type="project" value="UniProtKB-KW"/>
</dbReference>
<keyword evidence="1" id="KW-0808">Transferase</keyword>
<dbReference type="EMBL" id="QBLH01002460">
    <property type="protein sequence ID" value="TGZ48456.1"/>
    <property type="molecule type" value="Genomic_DNA"/>
</dbReference>
<keyword evidence="1" id="KW-0418">Kinase</keyword>
<dbReference type="EMBL" id="QBLH01001295">
    <property type="protein sequence ID" value="TGZ52340.1"/>
    <property type="molecule type" value="Genomic_DNA"/>
</dbReference>
<name>A0A4S2KHH3_9HYME</name>
<reference evidence="1 3" key="1">
    <citation type="journal article" date="2019" name="Philos. Trans. R. Soc. Lond., B, Biol. Sci.">
        <title>Ant behaviour and brain gene expression of defending hosts depend on the ecological success of the intruding social parasite.</title>
        <authorList>
            <person name="Kaur R."/>
            <person name="Stoldt M."/>
            <person name="Jongepier E."/>
            <person name="Feldmeyer B."/>
            <person name="Menzel F."/>
            <person name="Bornberg-Bauer E."/>
            <person name="Foitzik S."/>
        </authorList>
    </citation>
    <scope>NUCLEOTIDE SEQUENCE [LARGE SCALE GENOMIC DNA]</scope>
    <source>
        <tissue evidence="1">Whole body</tissue>
    </source>
</reference>
<dbReference type="AlphaFoldDB" id="A0A4S2KHH3"/>
<keyword evidence="3" id="KW-1185">Reference proteome</keyword>